<dbReference type="Gene3D" id="3.30.200.20">
    <property type="entry name" value="Phosphorylase Kinase, domain 1"/>
    <property type="match status" value="1"/>
</dbReference>
<evidence type="ECO:0000259" key="1">
    <source>
        <dbReference type="Pfam" id="PF01636"/>
    </source>
</evidence>
<reference evidence="2" key="2">
    <citation type="submission" date="2023-06" db="EMBL/GenBank/DDBJ databases">
        <authorList>
            <consortium name="Lawrence Berkeley National Laboratory"/>
            <person name="Mondo S.J."/>
            <person name="Hensen N."/>
            <person name="Bonometti L."/>
            <person name="Westerberg I."/>
            <person name="Brannstrom I.O."/>
            <person name="Guillou S."/>
            <person name="Cros-Aarteil S."/>
            <person name="Calhoun S."/>
            <person name="Haridas S."/>
            <person name="Kuo A."/>
            <person name="Pangilinan J."/>
            <person name="Riley R."/>
            <person name="Labutti K."/>
            <person name="Andreopoulos B."/>
            <person name="Lipzen A."/>
            <person name="Chen C."/>
            <person name="Yanf M."/>
            <person name="Daum C."/>
            <person name="Ng V."/>
            <person name="Clum A."/>
            <person name="Steindorff A."/>
            <person name="Ohm R."/>
            <person name="Martin F."/>
            <person name="Silar P."/>
            <person name="Natvig D."/>
            <person name="Lalanne C."/>
            <person name="Gautier V."/>
            <person name="Ament-Velasquez S.L."/>
            <person name="Kruys A."/>
            <person name="Hutchinson M.I."/>
            <person name="Powell A.J."/>
            <person name="Barry K."/>
            <person name="Miller A.N."/>
            <person name="Grigoriev I.V."/>
            <person name="Debuchy R."/>
            <person name="Gladieux P."/>
            <person name="Thoren M.H."/>
            <person name="Johannesson H."/>
        </authorList>
    </citation>
    <scope>NUCLEOTIDE SEQUENCE</scope>
    <source>
        <strain evidence="2">PSN324</strain>
    </source>
</reference>
<proteinExistence type="predicted"/>
<sequence>MQTRAAPQVDAIEAVCRRALAVKSEDTCTVAFHAAGAFNKLYLITTKFTKVLLRVALPVDPKHKTQCEVTTLRWARRHTTVPVPKVIAFDDSQDNEIGFEWILMQLVDGVSAYKRWRTMSMPDKIWFVEQVADFQSQLFRHSLETEQPTGIGTLCLDSNENSNVNNNNNYRVSAPLSTVTAAKPGRLVNRSFYWGEHFNYDVQNAIIEKVEALETPDEDDQDEQADARQRLEFPAEQTVLWHDDLSLMNILVDDDGKITAVVDWECVSAHALWMATATPDFLRGPNREKEPERDGVYTAKLKHLWPHWEMVEDESDLKLDFWEAVARCGDGWHLDAISKWIDALQGADALSGAFPRLVKFLDPTGYIYNPCL</sequence>
<evidence type="ECO:0000313" key="3">
    <source>
        <dbReference type="Proteomes" id="UP001321749"/>
    </source>
</evidence>
<dbReference type="InterPro" id="IPR002575">
    <property type="entry name" value="Aminoglycoside_PTrfase"/>
</dbReference>
<dbReference type="InterPro" id="IPR011009">
    <property type="entry name" value="Kinase-like_dom_sf"/>
</dbReference>
<dbReference type="Gene3D" id="3.90.1200.10">
    <property type="match status" value="1"/>
</dbReference>
<dbReference type="EMBL" id="MU864985">
    <property type="protein sequence ID" value="KAK4461733.1"/>
    <property type="molecule type" value="Genomic_DNA"/>
</dbReference>
<dbReference type="PANTHER" id="PTHR21310">
    <property type="entry name" value="AMINOGLYCOSIDE PHOSPHOTRANSFERASE-RELATED-RELATED"/>
    <property type="match status" value="1"/>
</dbReference>
<keyword evidence="3" id="KW-1185">Reference proteome</keyword>
<evidence type="ECO:0000313" key="2">
    <source>
        <dbReference type="EMBL" id="KAK4461733.1"/>
    </source>
</evidence>
<comment type="caution">
    <text evidence="2">The sequence shown here is derived from an EMBL/GenBank/DDBJ whole genome shotgun (WGS) entry which is preliminary data.</text>
</comment>
<dbReference type="InterPro" id="IPR051678">
    <property type="entry name" value="AGP_Transferase"/>
</dbReference>
<dbReference type="Pfam" id="PF01636">
    <property type="entry name" value="APH"/>
    <property type="match status" value="1"/>
</dbReference>
<accession>A0AAV9HLY9</accession>
<reference evidence="2" key="1">
    <citation type="journal article" date="2023" name="Mol. Phylogenet. Evol.">
        <title>Genome-scale phylogeny and comparative genomics of the fungal order Sordariales.</title>
        <authorList>
            <person name="Hensen N."/>
            <person name="Bonometti L."/>
            <person name="Westerberg I."/>
            <person name="Brannstrom I.O."/>
            <person name="Guillou S."/>
            <person name="Cros-Aarteil S."/>
            <person name="Calhoun S."/>
            <person name="Haridas S."/>
            <person name="Kuo A."/>
            <person name="Mondo S."/>
            <person name="Pangilinan J."/>
            <person name="Riley R."/>
            <person name="LaButti K."/>
            <person name="Andreopoulos B."/>
            <person name="Lipzen A."/>
            <person name="Chen C."/>
            <person name="Yan M."/>
            <person name="Daum C."/>
            <person name="Ng V."/>
            <person name="Clum A."/>
            <person name="Steindorff A."/>
            <person name="Ohm R.A."/>
            <person name="Martin F."/>
            <person name="Silar P."/>
            <person name="Natvig D.O."/>
            <person name="Lalanne C."/>
            <person name="Gautier V."/>
            <person name="Ament-Velasquez S.L."/>
            <person name="Kruys A."/>
            <person name="Hutchinson M.I."/>
            <person name="Powell A.J."/>
            <person name="Barry K."/>
            <person name="Miller A.N."/>
            <person name="Grigoriev I.V."/>
            <person name="Debuchy R."/>
            <person name="Gladieux P."/>
            <person name="Hiltunen Thoren M."/>
            <person name="Johannesson H."/>
        </authorList>
    </citation>
    <scope>NUCLEOTIDE SEQUENCE</scope>
    <source>
        <strain evidence="2">PSN324</strain>
    </source>
</reference>
<organism evidence="2 3">
    <name type="scientific">Cladorrhinum samala</name>
    <dbReference type="NCBI Taxonomy" id="585594"/>
    <lineage>
        <taxon>Eukaryota</taxon>
        <taxon>Fungi</taxon>
        <taxon>Dikarya</taxon>
        <taxon>Ascomycota</taxon>
        <taxon>Pezizomycotina</taxon>
        <taxon>Sordariomycetes</taxon>
        <taxon>Sordariomycetidae</taxon>
        <taxon>Sordariales</taxon>
        <taxon>Podosporaceae</taxon>
        <taxon>Cladorrhinum</taxon>
    </lineage>
</organism>
<protein>
    <submittedName>
        <fullName evidence="2">Altered inheritance of mitochondria protein 9, mitochondrial</fullName>
    </submittedName>
</protein>
<gene>
    <name evidence="2" type="ORF">QBC42DRAFT_306158</name>
</gene>
<dbReference type="PANTHER" id="PTHR21310:SF13">
    <property type="entry name" value="AMINOGLYCOSIDE PHOSPHOTRANSFERASE DOMAIN-CONTAINING PROTEIN"/>
    <property type="match status" value="1"/>
</dbReference>
<feature type="domain" description="Aminoglycoside phosphotransferase" evidence="1">
    <location>
        <begin position="32"/>
        <end position="268"/>
    </location>
</feature>
<dbReference type="SUPFAM" id="SSF56112">
    <property type="entry name" value="Protein kinase-like (PK-like)"/>
    <property type="match status" value="1"/>
</dbReference>
<dbReference type="Proteomes" id="UP001321749">
    <property type="component" value="Unassembled WGS sequence"/>
</dbReference>
<name>A0AAV9HLY9_9PEZI</name>
<dbReference type="AlphaFoldDB" id="A0AAV9HLY9"/>